<gene>
    <name evidence="1" type="ORF">Vadar_000444</name>
</gene>
<proteinExistence type="predicted"/>
<dbReference type="EMBL" id="CM037151">
    <property type="protein sequence ID" value="KAH7842008.1"/>
    <property type="molecule type" value="Genomic_DNA"/>
</dbReference>
<sequence>MKPDEVNMVERPSKLTKLGQPPIVFSEEDEEGISYPHDDPLVISMVVANYRIKRILVDTGASMDIIYYSSFLQLEIDEKRLRTKEASGAGLVLQSPEGKKFKYVLRFRFQATNNQAEALIIGLQLAKAVRAGSLAIISDSQLVVG</sequence>
<keyword evidence="2" id="KW-1185">Reference proteome</keyword>
<dbReference type="Proteomes" id="UP000828048">
    <property type="component" value="Chromosome 1"/>
</dbReference>
<comment type="caution">
    <text evidence="1">The sequence shown here is derived from an EMBL/GenBank/DDBJ whole genome shotgun (WGS) entry which is preliminary data.</text>
</comment>
<protein>
    <submittedName>
        <fullName evidence="1">Uncharacterized protein</fullName>
    </submittedName>
</protein>
<organism evidence="1 2">
    <name type="scientific">Vaccinium darrowii</name>
    <dbReference type="NCBI Taxonomy" id="229202"/>
    <lineage>
        <taxon>Eukaryota</taxon>
        <taxon>Viridiplantae</taxon>
        <taxon>Streptophyta</taxon>
        <taxon>Embryophyta</taxon>
        <taxon>Tracheophyta</taxon>
        <taxon>Spermatophyta</taxon>
        <taxon>Magnoliopsida</taxon>
        <taxon>eudicotyledons</taxon>
        <taxon>Gunneridae</taxon>
        <taxon>Pentapetalae</taxon>
        <taxon>asterids</taxon>
        <taxon>Ericales</taxon>
        <taxon>Ericaceae</taxon>
        <taxon>Vaccinioideae</taxon>
        <taxon>Vaccinieae</taxon>
        <taxon>Vaccinium</taxon>
    </lineage>
</organism>
<accession>A0ACB7XMA2</accession>
<evidence type="ECO:0000313" key="1">
    <source>
        <dbReference type="EMBL" id="KAH7842008.1"/>
    </source>
</evidence>
<name>A0ACB7XMA2_9ERIC</name>
<evidence type="ECO:0000313" key="2">
    <source>
        <dbReference type="Proteomes" id="UP000828048"/>
    </source>
</evidence>
<reference evidence="1 2" key="1">
    <citation type="journal article" date="2021" name="Hortic Res">
        <title>High-quality reference genome and annotation aids understanding of berry development for evergreen blueberry (Vaccinium darrowii).</title>
        <authorList>
            <person name="Yu J."/>
            <person name="Hulse-Kemp A.M."/>
            <person name="Babiker E."/>
            <person name="Staton M."/>
        </authorList>
    </citation>
    <scope>NUCLEOTIDE SEQUENCE [LARGE SCALE GENOMIC DNA]</scope>
    <source>
        <strain evidence="2">cv. NJ 8807/NJ 8810</strain>
        <tissue evidence="1">Young leaf</tissue>
    </source>
</reference>